<gene>
    <name evidence="1" type="ORF">GHK86_04175</name>
</gene>
<keyword evidence="2" id="KW-1185">Reference proteome</keyword>
<proteinExistence type="predicted"/>
<organism evidence="1 2">
    <name type="scientific">Acidiferrimicrobium australe</name>
    <dbReference type="NCBI Taxonomy" id="2664430"/>
    <lineage>
        <taxon>Bacteria</taxon>
        <taxon>Bacillati</taxon>
        <taxon>Actinomycetota</taxon>
        <taxon>Acidimicrobiia</taxon>
        <taxon>Acidimicrobiales</taxon>
        <taxon>Acidimicrobiaceae</taxon>
        <taxon>Acidiferrimicrobium</taxon>
    </lineage>
</organism>
<accession>A0ABW9QQD8</accession>
<dbReference type="Proteomes" id="UP000437736">
    <property type="component" value="Unassembled WGS sequence"/>
</dbReference>
<reference evidence="1 2" key="1">
    <citation type="submission" date="2019-11" db="EMBL/GenBank/DDBJ databases">
        <title>Acidiferrimicrobium australis gen. nov., sp. nov., an acidophilic and obligately heterotrophic, member of the Actinobacteria that catalyses dissimilatory oxido- reduction of iron isolated from metal-rich acidic water in Chile.</title>
        <authorList>
            <person name="Gonzalez D."/>
            <person name="Huber K."/>
            <person name="Hedrich S."/>
            <person name="Rojas-Villalobos C."/>
            <person name="Quatrini R."/>
            <person name="Dinamarca M.A."/>
            <person name="Schwarz A."/>
            <person name="Canales C."/>
            <person name="Nancucheo I."/>
        </authorList>
    </citation>
    <scope>NUCLEOTIDE SEQUENCE [LARGE SCALE GENOMIC DNA]</scope>
    <source>
        <strain evidence="1 2">USS-CCA1</strain>
    </source>
</reference>
<name>A0ABW9QQD8_9ACTN</name>
<protein>
    <submittedName>
        <fullName evidence="1">Uncharacterized protein</fullName>
    </submittedName>
</protein>
<sequence>MCITGSGVVARYHWPSSPAGGAYTDLRLRSYTGHRKSASFQPPAPAQLAKQG</sequence>
<evidence type="ECO:0000313" key="1">
    <source>
        <dbReference type="EMBL" id="MST31924.1"/>
    </source>
</evidence>
<evidence type="ECO:0000313" key="2">
    <source>
        <dbReference type="Proteomes" id="UP000437736"/>
    </source>
</evidence>
<dbReference type="EMBL" id="WJHE01000175">
    <property type="protein sequence ID" value="MST31924.1"/>
    <property type="molecule type" value="Genomic_DNA"/>
</dbReference>
<comment type="caution">
    <text evidence="1">The sequence shown here is derived from an EMBL/GenBank/DDBJ whole genome shotgun (WGS) entry which is preliminary data.</text>
</comment>